<keyword evidence="1" id="KW-1133">Transmembrane helix</keyword>
<accession>E7QVM1</accession>
<dbReference type="PATRIC" id="fig|797209.4.peg.2815"/>
<dbReference type="InterPro" id="IPR058357">
    <property type="entry name" value="DUF8044"/>
</dbReference>
<dbReference type="OrthoDB" id="146654at2157"/>
<dbReference type="Proteomes" id="UP000003751">
    <property type="component" value="Unassembled WGS sequence"/>
</dbReference>
<sequence>MTLDHRRRFVYGQLGLMLVAAATLSILGVLSVETFFLVSFVGLLMLLELTSPAHVRPRWQLRLRWILLAGLLGFGYVVFTHVQRAFSGGLS</sequence>
<reference evidence="2 4" key="1">
    <citation type="journal article" date="2014" name="ISME J.">
        <title>Trehalose/2-sulfotrehalose biosynthesis and glycine-betaine uptake are widely spread mechanisms for osmoadaptation in the Halobacteriales.</title>
        <authorList>
            <person name="Youssef N.H."/>
            <person name="Savage-Ashlock K.N."/>
            <person name="McCully A.L."/>
            <person name="Luedtke B."/>
            <person name="Shaw E.I."/>
            <person name="Hoff W.D."/>
            <person name="Elshahed M.S."/>
        </authorList>
    </citation>
    <scope>NUCLEOTIDE SEQUENCE [LARGE SCALE GENOMIC DNA]</scope>
    <source>
        <strain evidence="2 4">DX253</strain>
    </source>
</reference>
<reference evidence="3" key="2">
    <citation type="submission" date="2016-11" db="EMBL/GenBank/DDBJ databases">
        <authorList>
            <person name="Jaros S."/>
            <person name="Januszkiewicz K."/>
            <person name="Wedrychowicz H."/>
        </authorList>
    </citation>
    <scope>NUCLEOTIDE SEQUENCE [LARGE SCALE GENOMIC DNA]</scope>
    <source>
        <strain evidence="3">DX253</strain>
    </source>
</reference>
<feature type="transmembrane region" description="Helical" evidence="1">
    <location>
        <begin position="65"/>
        <end position="86"/>
    </location>
</feature>
<dbReference type="AlphaFoldDB" id="E7QVM1"/>
<gene>
    <name evidence="3" type="ORF">SAMN05444342_3010</name>
    <name evidence="2" type="ORF">ZOD2009_14286</name>
</gene>
<dbReference type="EMBL" id="FRAN01000004">
    <property type="protein sequence ID" value="SHL09656.1"/>
    <property type="molecule type" value="Genomic_DNA"/>
</dbReference>
<keyword evidence="1" id="KW-0472">Membrane</keyword>
<reference evidence="5" key="3">
    <citation type="submission" date="2016-11" db="EMBL/GenBank/DDBJ databases">
        <authorList>
            <person name="Varghese N."/>
            <person name="Submissions S."/>
        </authorList>
    </citation>
    <scope>NUCLEOTIDE SEQUENCE [LARGE SCALE GENOMIC DNA]</scope>
    <source>
        <strain evidence="5">DX253</strain>
    </source>
</reference>
<organism evidence="2 4">
    <name type="scientific">Haladaptatus paucihalophilus DX253</name>
    <dbReference type="NCBI Taxonomy" id="797209"/>
    <lineage>
        <taxon>Archaea</taxon>
        <taxon>Methanobacteriati</taxon>
        <taxon>Methanobacteriota</taxon>
        <taxon>Stenosarchaea group</taxon>
        <taxon>Halobacteria</taxon>
        <taxon>Halobacteriales</taxon>
        <taxon>Haladaptataceae</taxon>
        <taxon>Haladaptatus</taxon>
    </lineage>
</organism>
<name>E7QVM1_HALPU</name>
<feature type="transmembrane region" description="Helical" evidence="1">
    <location>
        <begin position="35"/>
        <end position="53"/>
    </location>
</feature>
<dbReference type="EMBL" id="AEMG01000015">
    <property type="protein sequence ID" value="EFW91284.1"/>
    <property type="molecule type" value="Genomic_DNA"/>
</dbReference>
<keyword evidence="1" id="KW-0812">Transmembrane</keyword>
<dbReference type="Proteomes" id="UP000184203">
    <property type="component" value="Unassembled WGS sequence"/>
</dbReference>
<evidence type="ECO:0000313" key="4">
    <source>
        <dbReference type="Proteomes" id="UP000003751"/>
    </source>
</evidence>
<dbReference type="eggNOG" id="arCOG03875">
    <property type="taxonomic scope" value="Archaea"/>
</dbReference>
<evidence type="ECO:0000313" key="3">
    <source>
        <dbReference type="EMBL" id="SHL09656.1"/>
    </source>
</evidence>
<feature type="transmembrane region" description="Helical" evidence="1">
    <location>
        <begin position="9"/>
        <end position="29"/>
    </location>
</feature>
<protein>
    <submittedName>
        <fullName evidence="2">Uncharacterized protein</fullName>
    </submittedName>
</protein>
<keyword evidence="5" id="KW-1185">Reference proteome</keyword>
<dbReference type="Pfam" id="PF26161">
    <property type="entry name" value="DUF8044"/>
    <property type="match status" value="1"/>
</dbReference>
<dbReference type="RefSeq" id="WP_007980911.1">
    <property type="nucleotide sequence ID" value="NZ_AEMG01000015.1"/>
</dbReference>
<evidence type="ECO:0000313" key="2">
    <source>
        <dbReference type="EMBL" id="EFW91284.1"/>
    </source>
</evidence>
<proteinExistence type="predicted"/>
<evidence type="ECO:0000313" key="5">
    <source>
        <dbReference type="Proteomes" id="UP000184203"/>
    </source>
</evidence>
<evidence type="ECO:0000256" key="1">
    <source>
        <dbReference type="SAM" id="Phobius"/>
    </source>
</evidence>